<feature type="compositionally biased region" description="Acidic residues" evidence="2">
    <location>
        <begin position="208"/>
        <end position="224"/>
    </location>
</feature>
<evidence type="ECO:0000256" key="1">
    <source>
        <dbReference type="SAM" id="Coils"/>
    </source>
</evidence>
<keyword evidence="1" id="KW-0175">Coiled coil</keyword>
<feature type="region of interest" description="Disordered" evidence="2">
    <location>
        <begin position="208"/>
        <end position="227"/>
    </location>
</feature>
<evidence type="ECO:0000313" key="4">
    <source>
        <dbReference type="Proteomes" id="UP000054821"/>
    </source>
</evidence>
<protein>
    <submittedName>
        <fullName evidence="3">Uncharacterized protein</fullName>
    </submittedName>
</protein>
<feature type="region of interest" description="Disordered" evidence="2">
    <location>
        <begin position="282"/>
        <end position="324"/>
    </location>
</feature>
<keyword evidence="4" id="KW-1185">Reference proteome</keyword>
<organism evidence="3 4">
    <name type="scientific">Trichoderma gamsii</name>
    <dbReference type="NCBI Taxonomy" id="398673"/>
    <lineage>
        <taxon>Eukaryota</taxon>
        <taxon>Fungi</taxon>
        <taxon>Dikarya</taxon>
        <taxon>Ascomycota</taxon>
        <taxon>Pezizomycotina</taxon>
        <taxon>Sordariomycetes</taxon>
        <taxon>Hypocreomycetidae</taxon>
        <taxon>Hypocreales</taxon>
        <taxon>Hypocreaceae</taxon>
        <taxon>Trichoderma</taxon>
    </lineage>
</organism>
<dbReference type="GeneID" id="29981009"/>
<dbReference type="Proteomes" id="UP000054821">
    <property type="component" value="Unassembled WGS sequence"/>
</dbReference>
<sequence length="451" mass="51516">MSRNTRQRWQTQTNMTSPQMSTTNDKIIEAKEAVNSPDLFKESPEYIQEAWQKVRQAYEATASESQECQPFPLWALNQFKHNHIEKVIRLGYPEDIGLLKSYAPSAREFFQAEPWRFILFFNSIEQGRARALNDIMKVREPFAFKQLYKEVRRNRFSRIQARTNAKSKTNAQIEFLPADFMPADFRACCNESIIIEDDSETEFIECSDDEEEDEINEEDNDSEPENVVFSPENPGLDHEIGYIVGHDAHTSGEQGLEETDCLSGNSSCLNIPHSHTIIQDNAEAPDEANTADVTPNQVEQEARRRDTSPEQPTPPNLHRDKGSALSIEEQFLQTLRDGPTMLLKLEELKAVGEAAEENIKNFKDKISANKEQLLQVLQSAPSENFISEMAPLYSDIVIQDGKRKMEEENKIDTDRKKAKLVAQFNATSNQFVAQLRTNVQRHEAASEKTPQ</sequence>
<comment type="caution">
    <text evidence="3">The sequence shown here is derived from an EMBL/GenBank/DDBJ whole genome shotgun (WGS) entry which is preliminary data.</text>
</comment>
<gene>
    <name evidence="3" type="ORF">TGAM01_v205788</name>
</gene>
<evidence type="ECO:0000313" key="3">
    <source>
        <dbReference type="EMBL" id="PON25494.1"/>
    </source>
</evidence>
<dbReference type="AlphaFoldDB" id="A0A2P4ZMK0"/>
<feature type="region of interest" description="Disordered" evidence="2">
    <location>
        <begin position="1"/>
        <end position="23"/>
    </location>
</feature>
<feature type="coiled-coil region" evidence="1">
    <location>
        <begin position="345"/>
        <end position="372"/>
    </location>
</feature>
<proteinExistence type="predicted"/>
<evidence type="ECO:0000256" key="2">
    <source>
        <dbReference type="SAM" id="MobiDB-lite"/>
    </source>
</evidence>
<dbReference type="EMBL" id="JPDN02000018">
    <property type="protein sequence ID" value="PON25494.1"/>
    <property type="molecule type" value="Genomic_DNA"/>
</dbReference>
<accession>A0A2P4ZMK0</accession>
<reference evidence="3 4" key="1">
    <citation type="journal article" date="2016" name="Genome Announc.">
        <title>Draft Whole-Genome Sequence of Trichoderma gamsii T6085, a Promising Biocontrol Agent of Fusarium Head Blight on Wheat.</title>
        <authorList>
            <person name="Baroncelli R."/>
            <person name="Zapparata A."/>
            <person name="Piaggeschi G."/>
            <person name="Sarrocco S."/>
            <person name="Vannacci G."/>
        </authorList>
    </citation>
    <scope>NUCLEOTIDE SEQUENCE [LARGE SCALE GENOMIC DNA]</scope>
    <source>
        <strain evidence="3 4">T6085</strain>
    </source>
</reference>
<dbReference type="RefSeq" id="XP_018665758.2">
    <property type="nucleotide sequence ID" value="XM_018800926.2"/>
</dbReference>
<name>A0A2P4ZMK0_9HYPO</name>